<reference evidence="1" key="1">
    <citation type="submission" date="2021-11" db="EMBL/GenBank/DDBJ databases">
        <title>Genome sequence.</title>
        <authorList>
            <person name="Sun Q."/>
        </authorList>
    </citation>
    <scope>NUCLEOTIDE SEQUENCE</scope>
    <source>
        <strain evidence="1">JC740</strain>
    </source>
</reference>
<protein>
    <submittedName>
        <fullName evidence="1">Uncharacterized protein</fullName>
    </submittedName>
</protein>
<sequence length="140" mass="16377">MNEVPTPNPYSVSASISPEIQVRSDCAHLRRGTFLYRQIEIEAPFRATLTYDGWWFRQKVALQPSDDGLAPLQVWFRVSWVRIHSAFEFDLPEEFPLDPDWDTFANPGTRVRGEITFAKTLAIRQFRIWLGETVIYDEIR</sequence>
<keyword evidence="2" id="KW-1185">Reference proteome</keyword>
<gene>
    <name evidence="1" type="ORF">LOC71_15660</name>
</gene>
<name>A0ABS8NJI2_9BACT</name>
<comment type="caution">
    <text evidence="1">The sequence shown here is derived from an EMBL/GenBank/DDBJ whole genome shotgun (WGS) entry which is preliminary data.</text>
</comment>
<proteinExistence type="predicted"/>
<accession>A0ABS8NJI2</accession>
<evidence type="ECO:0000313" key="1">
    <source>
        <dbReference type="EMBL" id="MCC9643722.1"/>
    </source>
</evidence>
<organism evidence="1 2">
    <name type="scientific">Rhodopirellula halodulae</name>
    <dbReference type="NCBI Taxonomy" id="2894198"/>
    <lineage>
        <taxon>Bacteria</taxon>
        <taxon>Pseudomonadati</taxon>
        <taxon>Planctomycetota</taxon>
        <taxon>Planctomycetia</taxon>
        <taxon>Pirellulales</taxon>
        <taxon>Pirellulaceae</taxon>
        <taxon>Rhodopirellula</taxon>
    </lineage>
</organism>
<dbReference type="EMBL" id="JAJKFW010000025">
    <property type="protein sequence ID" value="MCC9643722.1"/>
    <property type="molecule type" value="Genomic_DNA"/>
</dbReference>
<dbReference type="RefSeq" id="WP_230274669.1">
    <property type="nucleotide sequence ID" value="NZ_JAJKFW010000025.1"/>
</dbReference>
<dbReference type="Proteomes" id="UP001430306">
    <property type="component" value="Unassembled WGS sequence"/>
</dbReference>
<evidence type="ECO:0000313" key="2">
    <source>
        <dbReference type="Proteomes" id="UP001430306"/>
    </source>
</evidence>